<dbReference type="STRING" id="1891671.SAMN06295885_2947"/>
<dbReference type="AlphaFoldDB" id="A0A1X7P8T9"/>
<dbReference type="SUPFAM" id="SSF46785">
    <property type="entry name" value="Winged helix' DNA-binding domain"/>
    <property type="match status" value="1"/>
</dbReference>
<keyword evidence="3" id="KW-0804">Transcription</keyword>
<name>A0A1X7P8T9_9MICO</name>
<dbReference type="Gene3D" id="1.10.10.10">
    <property type="entry name" value="Winged helix-like DNA-binding domain superfamily/Winged helix DNA-binding domain"/>
    <property type="match status" value="1"/>
</dbReference>
<dbReference type="GO" id="GO:0003677">
    <property type="term" value="F:DNA binding"/>
    <property type="evidence" value="ECO:0007669"/>
    <property type="project" value="UniProtKB-KW"/>
</dbReference>
<proteinExistence type="predicted"/>
<organism evidence="5 6">
    <name type="scientific">Rathayibacter oskolensis</name>
    <dbReference type="NCBI Taxonomy" id="1891671"/>
    <lineage>
        <taxon>Bacteria</taxon>
        <taxon>Bacillati</taxon>
        <taxon>Actinomycetota</taxon>
        <taxon>Actinomycetes</taxon>
        <taxon>Micrococcales</taxon>
        <taxon>Microbacteriaceae</taxon>
        <taxon>Rathayibacter</taxon>
    </lineage>
</organism>
<protein>
    <submittedName>
        <fullName evidence="5">Transcriptional regulator, HxlR family</fullName>
    </submittedName>
</protein>
<dbReference type="InterPro" id="IPR036390">
    <property type="entry name" value="WH_DNA-bd_sf"/>
</dbReference>
<dbReference type="PROSITE" id="PS51118">
    <property type="entry name" value="HTH_HXLR"/>
    <property type="match status" value="1"/>
</dbReference>
<evidence type="ECO:0000313" key="6">
    <source>
        <dbReference type="Proteomes" id="UP000193711"/>
    </source>
</evidence>
<evidence type="ECO:0000256" key="2">
    <source>
        <dbReference type="ARBA" id="ARBA00023125"/>
    </source>
</evidence>
<evidence type="ECO:0000256" key="1">
    <source>
        <dbReference type="ARBA" id="ARBA00023015"/>
    </source>
</evidence>
<dbReference type="Pfam" id="PF01638">
    <property type="entry name" value="HxlR"/>
    <property type="match status" value="1"/>
</dbReference>
<dbReference type="EMBL" id="FXBM01000002">
    <property type="protein sequence ID" value="SMH47296.1"/>
    <property type="molecule type" value="Genomic_DNA"/>
</dbReference>
<evidence type="ECO:0000256" key="3">
    <source>
        <dbReference type="ARBA" id="ARBA00023163"/>
    </source>
</evidence>
<dbReference type="InterPro" id="IPR002577">
    <property type="entry name" value="HTH_HxlR"/>
</dbReference>
<keyword evidence="6" id="KW-1185">Reference proteome</keyword>
<keyword evidence="1" id="KW-0805">Transcription regulation</keyword>
<evidence type="ECO:0000259" key="4">
    <source>
        <dbReference type="PROSITE" id="PS51118"/>
    </source>
</evidence>
<dbReference type="PANTHER" id="PTHR33204:SF18">
    <property type="entry name" value="TRANSCRIPTIONAL REGULATORY PROTEIN"/>
    <property type="match status" value="1"/>
</dbReference>
<sequence length="165" mass="18308">MPTTTLATDPVDDDRAERCSVARSVELLGERWSLLLVREALRGATTYSQFRERLGVPSDVLSARLRTLTEAGVLEKVPYRPDGERERSRYELTEQGRALKLVLAALAQWGDENRPTPFGRASYPADVETGEELELVFVDRTGAAVPIDRVRIVPGPAARTGWDSL</sequence>
<dbReference type="InterPro" id="IPR036388">
    <property type="entry name" value="WH-like_DNA-bd_sf"/>
</dbReference>
<reference evidence="6" key="1">
    <citation type="submission" date="2017-04" db="EMBL/GenBank/DDBJ databases">
        <authorList>
            <person name="Varghese N."/>
            <person name="Submissions S."/>
        </authorList>
    </citation>
    <scope>NUCLEOTIDE SEQUENCE [LARGE SCALE GENOMIC DNA]</scope>
    <source>
        <strain evidence="6">VKM Ac-2121</strain>
    </source>
</reference>
<dbReference type="Proteomes" id="UP000193711">
    <property type="component" value="Unassembled WGS sequence"/>
</dbReference>
<keyword evidence="2" id="KW-0238">DNA-binding</keyword>
<feature type="domain" description="HTH hxlR-type" evidence="4">
    <location>
        <begin position="19"/>
        <end position="118"/>
    </location>
</feature>
<accession>A0A1X7P8T9</accession>
<evidence type="ECO:0000313" key="5">
    <source>
        <dbReference type="EMBL" id="SMH47296.1"/>
    </source>
</evidence>
<dbReference type="RefSeq" id="WP_244274935.1">
    <property type="nucleotide sequence ID" value="NZ_FXBM01000002.1"/>
</dbReference>
<gene>
    <name evidence="5" type="ORF">SAMN06295885_2947</name>
</gene>
<dbReference type="PANTHER" id="PTHR33204">
    <property type="entry name" value="TRANSCRIPTIONAL REGULATOR, MARR FAMILY"/>
    <property type="match status" value="1"/>
</dbReference>